<comment type="similarity">
    <text evidence="2">Belongs to the NAD(P)-dependent epimerase/dehydratase family.</text>
</comment>
<dbReference type="RefSeq" id="WP_045363673.1">
    <property type="nucleotide sequence ID" value="NZ_AP014648.1"/>
</dbReference>
<dbReference type="InterPro" id="IPR001509">
    <property type="entry name" value="Epimerase_deHydtase"/>
</dbReference>
<dbReference type="PANTHER" id="PTHR43000">
    <property type="entry name" value="DTDP-D-GLUCOSE 4,6-DEHYDRATASE-RELATED"/>
    <property type="match status" value="1"/>
</dbReference>
<evidence type="ECO:0000313" key="5">
    <source>
        <dbReference type="Proteomes" id="UP000031643"/>
    </source>
</evidence>
<dbReference type="EC" id="5.1.3.2" evidence="4"/>
<dbReference type="GO" id="GO:0003978">
    <property type="term" value="F:UDP-glucose 4-epimerase activity"/>
    <property type="evidence" value="ECO:0007669"/>
    <property type="project" value="UniProtKB-EC"/>
</dbReference>
<name>A0A0A8K156_9HYPH</name>
<organism evidence="4 5">
    <name type="scientific">Methyloceanibacter caenitepidi</name>
    <dbReference type="NCBI Taxonomy" id="1384459"/>
    <lineage>
        <taxon>Bacteria</taxon>
        <taxon>Pseudomonadati</taxon>
        <taxon>Pseudomonadota</taxon>
        <taxon>Alphaproteobacteria</taxon>
        <taxon>Hyphomicrobiales</taxon>
        <taxon>Hyphomicrobiaceae</taxon>
        <taxon>Methyloceanibacter</taxon>
    </lineage>
</organism>
<dbReference type="HOGENOM" id="CLU_007383_1_7_5"/>
<dbReference type="Pfam" id="PF01370">
    <property type="entry name" value="Epimerase"/>
    <property type="match status" value="1"/>
</dbReference>
<dbReference type="AlphaFoldDB" id="A0A0A8K156"/>
<evidence type="ECO:0000256" key="1">
    <source>
        <dbReference type="ARBA" id="ARBA00005125"/>
    </source>
</evidence>
<keyword evidence="5" id="KW-1185">Reference proteome</keyword>
<feature type="domain" description="NAD-dependent epimerase/dehydratase" evidence="3">
    <location>
        <begin position="4"/>
        <end position="233"/>
    </location>
</feature>
<dbReference type="InterPro" id="IPR036291">
    <property type="entry name" value="NAD(P)-bd_dom_sf"/>
</dbReference>
<dbReference type="EMBL" id="AP014648">
    <property type="protein sequence ID" value="BAQ15724.1"/>
    <property type="molecule type" value="Genomic_DNA"/>
</dbReference>
<dbReference type="KEGG" id="mcg:GL4_0254"/>
<evidence type="ECO:0000256" key="2">
    <source>
        <dbReference type="ARBA" id="ARBA00007637"/>
    </source>
</evidence>
<dbReference type="PRINTS" id="PR01713">
    <property type="entry name" value="NUCEPIMERASE"/>
</dbReference>
<accession>A0A0A8K156</accession>
<dbReference type="Gene3D" id="3.40.50.720">
    <property type="entry name" value="NAD(P)-binding Rossmann-like Domain"/>
    <property type="match status" value="1"/>
</dbReference>
<dbReference type="Proteomes" id="UP000031643">
    <property type="component" value="Chromosome"/>
</dbReference>
<evidence type="ECO:0000259" key="3">
    <source>
        <dbReference type="Pfam" id="PF01370"/>
    </source>
</evidence>
<gene>
    <name evidence="4" type="ORF">GL4_0254</name>
</gene>
<dbReference type="SUPFAM" id="SSF51735">
    <property type="entry name" value="NAD(P)-binding Rossmann-fold domains"/>
    <property type="match status" value="1"/>
</dbReference>
<evidence type="ECO:0000313" key="4">
    <source>
        <dbReference type="EMBL" id="BAQ15724.1"/>
    </source>
</evidence>
<reference evidence="4 5" key="1">
    <citation type="submission" date="2014-09" db="EMBL/GenBank/DDBJ databases">
        <title>Genome sequencing of Methyloceanibacter caenitepidi Gela4.</title>
        <authorList>
            <person name="Takeuchi M."/>
            <person name="Susumu S."/>
            <person name="Kamagata Y."/>
            <person name="Oshima K."/>
            <person name="Hattori M."/>
            <person name="Iwasaki W."/>
        </authorList>
    </citation>
    <scope>NUCLEOTIDE SEQUENCE [LARGE SCALE GENOMIC DNA]</scope>
    <source>
        <strain evidence="4 5">Gela4</strain>
    </source>
</reference>
<sequence length="307" mass="32802">MKRVLVTGGLGFIGTSLVPKLHGRFGAEIRILDNMSNPSGDLVIADGIEVVEADVRDAAAVRKAVKGMDAVVHLAAHTRVIDSIEDPQLNFDINTTGTFNVLEAMRQEDVPSLVNASTGGAILGEVPPPINEDIAAKPASPYGASKLAGEGYCWAYAQSYGLKAASLRFSNIYGPNSRRKSSVVAAFIKNIRDTGAVTVYGDGTQTRDYLFVDDLTDGIVRAIETGAAGTYQLGFGKPTSVNTLIDIIREATGTNFSVTYEPARAGEILHTYCDIAKARGAIGYNPTTELDEGVRRTWDWFETSGHA</sequence>
<comment type="pathway">
    <text evidence="1">Bacterial outer membrane biogenesis; LPS O-antigen biosynthesis.</text>
</comment>
<dbReference type="OrthoDB" id="9801785at2"/>
<proteinExistence type="inferred from homology"/>
<dbReference type="STRING" id="1384459.GL4_0254"/>
<keyword evidence="4" id="KW-0413">Isomerase</keyword>
<protein>
    <submittedName>
        <fullName evidence="4">UDP-glucose 4-epimerase</fullName>
        <ecNumber evidence="4">5.1.3.2</ecNumber>
    </submittedName>
</protein>
<dbReference type="PROSITE" id="PS50194">
    <property type="entry name" value="FILAMIN_REPEAT"/>
    <property type="match status" value="1"/>
</dbReference>
<dbReference type="InterPro" id="IPR017868">
    <property type="entry name" value="Filamin/ABP280_repeat-like"/>
</dbReference>